<accession>H2Y0I5</accession>
<dbReference type="Gene3D" id="3.20.20.220">
    <property type="match status" value="1"/>
</dbReference>
<dbReference type="Ensembl" id="ENSCINT00000033989.1">
    <property type="protein sequence ID" value="ENSCINP00000035419.1"/>
    <property type="gene ID" value="ENSCING00000021714.1"/>
</dbReference>
<evidence type="ECO:0000313" key="11">
    <source>
        <dbReference type="Ensembl" id="ENSCINP00000035419.1"/>
    </source>
</evidence>
<comment type="catalytic activity">
    <reaction evidence="7">
        <text>trans-4-hydroxy-L-proline + a quinone = (3R,5S)-1-pyrroline-3-hydroxy-5-carboxylate + a quinol + H(+)</text>
        <dbReference type="Rhea" id="RHEA:52512"/>
        <dbReference type="ChEBI" id="CHEBI:15378"/>
        <dbReference type="ChEBI" id="CHEBI:24646"/>
        <dbReference type="ChEBI" id="CHEBI:58375"/>
        <dbReference type="ChEBI" id="CHEBI:62612"/>
        <dbReference type="ChEBI" id="CHEBI:132124"/>
        <dbReference type="EC" id="1.5.5.3"/>
    </reaction>
</comment>
<dbReference type="EC" id="1.5.5.2" evidence="9"/>
<evidence type="ECO:0000259" key="10">
    <source>
        <dbReference type="Pfam" id="PF01619"/>
    </source>
</evidence>
<name>H2Y0I5_CIOIN</name>
<dbReference type="InterPro" id="IPR002872">
    <property type="entry name" value="Proline_DH_dom"/>
</dbReference>
<dbReference type="InterPro" id="IPR015659">
    <property type="entry name" value="Proline_oxidase"/>
</dbReference>
<comment type="catalytic activity">
    <reaction evidence="8 9">
        <text>L-proline + a quinone = (S)-1-pyrroline-5-carboxylate + a quinol + H(+)</text>
        <dbReference type="Rhea" id="RHEA:23784"/>
        <dbReference type="ChEBI" id="CHEBI:15378"/>
        <dbReference type="ChEBI" id="CHEBI:17388"/>
        <dbReference type="ChEBI" id="CHEBI:24646"/>
        <dbReference type="ChEBI" id="CHEBI:60039"/>
        <dbReference type="ChEBI" id="CHEBI:132124"/>
        <dbReference type="EC" id="1.5.5.2"/>
    </reaction>
</comment>
<proteinExistence type="inferred from homology"/>
<dbReference type="FunCoup" id="H2Y0I5">
    <property type="interactions" value="1"/>
</dbReference>
<protein>
    <recommendedName>
        <fullName evidence="9">Proline dehydrogenase</fullName>
        <ecNumber evidence="9">1.5.5.2</ecNumber>
    </recommendedName>
</protein>
<dbReference type="GeneTree" id="ENSGT00390000006265"/>
<dbReference type="Pfam" id="PF01619">
    <property type="entry name" value="Pro_dh"/>
    <property type="match status" value="1"/>
</dbReference>
<reference evidence="11" key="3">
    <citation type="submission" date="2025-08" db="UniProtKB">
        <authorList>
            <consortium name="Ensembl"/>
        </authorList>
    </citation>
    <scope>IDENTIFICATION</scope>
</reference>
<evidence type="ECO:0000256" key="1">
    <source>
        <dbReference type="ARBA" id="ARBA00001974"/>
    </source>
</evidence>
<dbReference type="InterPro" id="IPR029041">
    <property type="entry name" value="FAD-linked_oxidoreductase-like"/>
</dbReference>
<keyword evidence="3 9" id="KW-0285">Flavoprotein</keyword>
<feature type="domain" description="Proline dehydrogenase" evidence="10">
    <location>
        <begin position="206"/>
        <end position="448"/>
    </location>
</feature>
<keyword evidence="6 9" id="KW-0642">Proline metabolism</keyword>
<dbReference type="GO" id="GO:0004657">
    <property type="term" value="F:proline dehydrogenase activity"/>
    <property type="evidence" value="ECO:0000318"/>
    <property type="project" value="GO_Central"/>
</dbReference>
<dbReference type="GO" id="GO:0071949">
    <property type="term" value="F:FAD binding"/>
    <property type="evidence" value="ECO:0000318"/>
    <property type="project" value="GO_Central"/>
</dbReference>
<dbReference type="EMBL" id="EAAA01001533">
    <property type="status" value="NOT_ANNOTATED_CDS"/>
    <property type="molecule type" value="Genomic_DNA"/>
</dbReference>
<keyword evidence="5 9" id="KW-0560">Oxidoreductase</keyword>
<evidence type="ECO:0000256" key="5">
    <source>
        <dbReference type="ARBA" id="ARBA00023002"/>
    </source>
</evidence>
<comment type="cofactor">
    <cofactor evidence="1 9">
        <name>FAD</name>
        <dbReference type="ChEBI" id="CHEBI:57692"/>
    </cofactor>
</comment>
<evidence type="ECO:0000256" key="2">
    <source>
        <dbReference type="ARBA" id="ARBA00005869"/>
    </source>
</evidence>
<evidence type="ECO:0000256" key="7">
    <source>
        <dbReference type="ARBA" id="ARBA00048242"/>
    </source>
</evidence>
<dbReference type="InParanoid" id="H2Y0I5"/>
<dbReference type="GO" id="GO:0005739">
    <property type="term" value="C:mitochondrion"/>
    <property type="evidence" value="ECO:0000318"/>
    <property type="project" value="GO_Central"/>
</dbReference>
<evidence type="ECO:0000313" key="12">
    <source>
        <dbReference type="Proteomes" id="UP000008144"/>
    </source>
</evidence>
<dbReference type="SUPFAM" id="SSF51730">
    <property type="entry name" value="FAD-linked oxidoreductase"/>
    <property type="match status" value="1"/>
</dbReference>
<dbReference type="STRING" id="7719.ENSCINP00000035419"/>
<dbReference type="GO" id="GO:0010133">
    <property type="term" value="P:L-proline catabolic process to L-glutamate"/>
    <property type="evidence" value="ECO:0000318"/>
    <property type="project" value="GO_Central"/>
</dbReference>
<reference evidence="11" key="4">
    <citation type="submission" date="2025-09" db="UniProtKB">
        <authorList>
            <consortium name="Ensembl"/>
        </authorList>
    </citation>
    <scope>IDENTIFICATION</scope>
</reference>
<keyword evidence="4 9" id="KW-0274">FAD</keyword>
<evidence type="ECO:0000256" key="9">
    <source>
        <dbReference type="RuleBase" id="RU364054"/>
    </source>
</evidence>
<evidence type="ECO:0000256" key="6">
    <source>
        <dbReference type="ARBA" id="ARBA00023062"/>
    </source>
</evidence>
<dbReference type="HOGENOM" id="CLU_018202_3_2_1"/>
<organism evidence="11 12">
    <name type="scientific">Ciona intestinalis</name>
    <name type="common">Transparent sea squirt</name>
    <name type="synonym">Ascidia intestinalis</name>
    <dbReference type="NCBI Taxonomy" id="7719"/>
    <lineage>
        <taxon>Eukaryota</taxon>
        <taxon>Metazoa</taxon>
        <taxon>Chordata</taxon>
        <taxon>Tunicata</taxon>
        <taxon>Ascidiacea</taxon>
        <taxon>Phlebobranchia</taxon>
        <taxon>Cionidae</taxon>
        <taxon>Ciona</taxon>
    </lineage>
</organism>
<comment type="similarity">
    <text evidence="2 9">Belongs to the proline oxidase family.</text>
</comment>
<dbReference type="PANTHER" id="PTHR13914:SF29">
    <property type="entry name" value="HYDROXYPROLINE DEHYDROGENASE"/>
    <property type="match status" value="1"/>
</dbReference>
<keyword evidence="12" id="KW-1185">Reference proteome</keyword>
<dbReference type="PANTHER" id="PTHR13914">
    <property type="entry name" value="PROLINE OXIDASE"/>
    <property type="match status" value="1"/>
</dbReference>
<evidence type="ECO:0000256" key="4">
    <source>
        <dbReference type="ARBA" id="ARBA00022827"/>
    </source>
</evidence>
<dbReference type="Proteomes" id="UP000008144">
    <property type="component" value="Chromosome 2"/>
</dbReference>
<dbReference type="OMA" id="WMQDAAD"/>
<dbReference type="AlphaFoldDB" id="H2Y0I5"/>
<evidence type="ECO:0000256" key="3">
    <source>
        <dbReference type="ARBA" id="ARBA00022630"/>
    </source>
</evidence>
<comment type="function">
    <text evidence="9">Converts proline to delta-1-pyrroline-5-carboxylate.</text>
</comment>
<reference evidence="11" key="2">
    <citation type="journal article" date="2008" name="Genome Biol.">
        <title>Improved genome assembly and evidence-based global gene model set for the chordate Ciona intestinalis: new insight into intron and operon populations.</title>
        <authorList>
            <person name="Satou Y."/>
            <person name="Mineta K."/>
            <person name="Ogasawara M."/>
            <person name="Sasakura Y."/>
            <person name="Shoguchi E."/>
            <person name="Ueno K."/>
            <person name="Yamada L."/>
            <person name="Matsumoto J."/>
            <person name="Wasserscheid J."/>
            <person name="Dewar K."/>
            <person name="Wiley G.B."/>
            <person name="Macmil S.L."/>
            <person name="Roe B.A."/>
            <person name="Zeller R.W."/>
            <person name="Hastings K.E."/>
            <person name="Lemaire P."/>
            <person name="Lindquist E."/>
            <person name="Endo T."/>
            <person name="Hotta K."/>
            <person name="Inaba K."/>
        </authorList>
    </citation>
    <scope>NUCLEOTIDE SEQUENCE [LARGE SCALE GENOMIC DNA]</scope>
    <source>
        <strain evidence="11">wild type</strain>
    </source>
</reference>
<evidence type="ECO:0000256" key="8">
    <source>
        <dbReference type="ARBA" id="ARBA00048779"/>
    </source>
</evidence>
<reference evidence="12" key="1">
    <citation type="journal article" date="2002" name="Science">
        <title>The draft genome of Ciona intestinalis: insights into chordate and vertebrate origins.</title>
        <authorList>
            <person name="Dehal P."/>
            <person name="Satou Y."/>
            <person name="Campbell R.K."/>
            <person name="Chapman J."/>
            <person name="Degnan B."/>
            <person name="De Tomaso A."/>
            <person name="Davidson B."/>
            <person name="Di Gregorio A."/>
            <person name="Gelpke M."/>
            <person name="Goodstein D.M."/>
            <person name="Harafuji N."/>
            <person name="Hastings K.E."/>
            <person name="Ho I."/>
            <person name="Hotta K."/>
            <person name="Huang W."/>
            <person name="Kawashima T."/>
            <person name="Lemaire P."/>
            <person name="Martinez D."/>
            <person name="Meinertzhagen I.A."/>
            <person name="Necula S."/>
            <person name="Nonaka M."/>
            <person name="Putnam N."/>
            <person name="Rash S."/>
            <person name="Saiga H."/>
            <person name="Satake M."/>
            <person name="Terry A."/>
            <person name="Yamada L."/>
            <person name="Wang H.G."/>
            <person name="Awazu S."/>
            <person name="Azumi K."/>
            <person name="Boore J."/>
            <person name="Branno M."/>
            <person name="Chin-Bow S."/>
            <person name="DeSantis R."/>
            <person name="Doyle S."/>
            <person name="Francino P."/>
            <person name="Keys D.N."/>
            <person name="Haga S."/>
            <person name="Hayashi H."/>
            <person name="Hino K."/>
            <person name="Imai K.S."/>
            <person name="Inaba K."/>
            <person name="Kano S."/>
            <person name="Kobayashi K."/>
            <person name="Kobayashi M."/>
            <person name="Lee B.I."/>
            <person name="Makabe K.W."/>
            <person name="Manohar C."/>
            <person name="Matassi G."/>
            <person name="Medina M."/>
            <person name="Mochizuki Y."/>
            <person name="Mount S."/>
            <person name="Morishita T."/>
            <person name="Miura S."/>
            <person name="Nakayama A."/>
            <person name="Nishizaka S."/>
            <person name="Nomoto H."/>
            <person name="Ohta F."/>
            <person name="Oishi K."/>
            <person name="Rigoutsos I."/>
            <person name="Sano M."/>
            <person name="Sasaki A."/>
            <person name="Sasakura Y."/>
            <person name="Shoguchi E."/>
            <person name="Shin-i T."/>
            <person name="Spagnuolo A."/>
            <person name="Stainier D."/>
            <person name="Suzuki M.M."/>
            <person name="Tassy O."/>
            <person name="Takatori N."/>
            <person name="Tokuoka M."/>
            <person name="Yagi K."/>
            <person name="Yoshizaki F."/>
            <person name="Wada S."/>
            <person name="Zhang C."/>
            <person name="Hyatt P.D."/>
            <person name="Larimer F."/>
            <person name="Detter C."/>
            <person name="Doggett N."/>
            <person name="Glavina T."/>
            <person name="Hawkins T."/>
            <person name="Richardson P."/>
            <person name="Lucas S."/>
            <person name="Kohara Y."/>
            <person name="Levine M."/>
            <person name="Satoh N."/>
            <person name="Rokhsar D.S."/>
        </authorList>
    </citation>
    <scope>NUCLEOTIDE SEQUENCE [LARGE SCALE GENOMIC DNA]</scope>
</reference>
<sequence length="481" mass="54339">MHSVSKLPLGRFARCVITHPNLTRQPAFFVPCHNTANDVTATNIEAYNEPGFRDTPTKQLVRAAVVLRLSSFDFLVKHADTLFRLGNGVLGKTLFGKVMSATFYGQFCPGSKYEDVKKAAVAMQEAGVTPFFSIPAEEPITQLGDVEKWYADNTQTIIDCIDMTSKVNINGSPKLCHIKLTAFMDQALCKVLSDAIIANNGDDNAILESIKSFDKKPVHLDFLSDAENQHLTESLLRYDRICAHAAKQDVSVYIDAEYISFNPAIYLTCKAMMLRHNKTKPVVQITIQAYLKKAKMEAEKFIKCCQNSDIFFGAKIVRGAYMVTEQQRALDQGYEDPICDGLDATHANYNGIVKNLLRAISRKEKVHLMVASHNEDSVTHVVRRMKKLGIEPNEGKVVFAQLYGLSDHVSNWLGENGYLIYKSTPLGTIEDTMPYLYRRAQENNSITKGDKRDRALINIELSKRLRQFVFFWRKDEYHTLQ</sequence>